<dbReference type="Proteomes" id="UP000593560">
    <property type="component" value="Unassembled WGS sequence"/>
</dbReference>
<protein>
    <submittedName>
        <fullName evidence="1">Uncharacterized protein</fullName>
    </submittedName>
</protein>
<dbReference type="EMBL" id="JABFAD010000002">
    <property type="protein sequence ID" value="MBA0792375.1"/>
    <property type="molecule type" value="Genomic_DNA"/>
</dbReference>
<keyword evidence="2" id="KW-1185">Reference proteome</keyword>
<proteinExistence type="predicted"/>
<reference evidence="1 2" key="1">
    <citation type="journal article" date="2019" name="Genome Biol. Evol.">
        <title>Insights into the evolution of the New World diploid cottons (Gossypium, subgenus Houzingenia) based on genome sequencing.</title>
        <authorList>
            <person name="Grover C.E."/>
            <person name="Arick M.A. 2nd"/>
            <person name="Thrash A."/>
            <person name="Conover J.L."/>
            <person name="Sanders W.S."/>
            <person name="Peterson D.G."/>
            <person name="Frelichowski J.E."/>
            <person name="Scheffler J.A."/>
            <person name="Scheffler B.E."/>
            <person name="Wendel J.F."/>
        </authorList>
    </citation>
    <scope>NUCLEOTIDE SEQUENCE [LARGE SCALE GENOMIC DNA]</scope>
    <source>
        <strain evidence="1">0</strain>
        <tissue evidence="1">Leaf</tissue>
    </source>
</reference>
<gene>
    <name evidence="1" type="ORF">Gohar_016876</name>
</gene>
<organism evidence="1 2">
    <name type="scientific">Gossypium harknessii</name>
    <dbReference type="NCBI Taxonomy" id="34285"/>
    <lineage>
        <taxon>Eukaryota</taxon>
        <taxon>Viridiplantae</taxon>
        <taxon>Streptophyta</taxon>
        <taxon>Embryophyta</taxon>
        <taxon>Tracheophyta</taxon>
        <taxon>Spermatophyta</taxon>
        <taxon>Magnoliopsida</taxon>
        <taxon>eudicotyledons</taxon>
        <taxon>Gunneridae</taxon>
        <taxon>Pentapetalae</taxon>
        <taxon>rosids</taxon>
        <taxon>malvids</taxon>
        <taxon>Malvales</taxon>
        <taxon>Malvaceae</taxon>
        <taxon>Malvoideae</taxon>
        <taxon>Gossypium</taxon>
    </lineage>
</organism>
<sequence length="92" mass="10301">MQATRRNFKLAVAARMQTRTSQRQNQINQHNLAISSIEMLSKGLEHIHNFNPLMQETAEAFVKKAAAEIMECVGALEGLIFIMEGAFPVSKL</sequence>
<accession>A0A7J9G6F2</accession>
<comment type="caution">
    <text evidence="1">The sequence shown here is derived from an EMBL/GenBank/DDBJ whole genome shotgun (WGS) entry which is preliminary data.</text>
</comment>
<evidence type="ECO:0000313" key="1">
    <source>
        <dbReference type="EMBL" id="MBA0792375.1"/>
    </source>
</evidence>
<name>A0A7J9G6F2_9ROSI</name>
<evidence type="ECO:0000313" key="2">
    <source>
        <dbReference type="Proteomes" id="UP000593560"/>
    </source>
</evidence>
<dbReference type="AlphaFoldDB" id="A0A7J9G6F2"/>